<organism evidence="1 2">
    <name type="scientific">Oryzias latipes</name>
    <name type="common">Japanese rice fish</name>
    <name type="synonym">Japanese killifish</name>
    <dbReference type="NCBI Taxonomy" id="8090"/>
    <lineage>
        <taxon>Eukaryota</taxon>
        <taxon>Metazoa</taxon>
        <taxon>Chordata</taxon>
        <taxon>Craniata</taxon>
        <taxon>Vertebrata</taxon>
        <taxon>Euteleostomi</taxon>
        <taxon>Actinopterygii</taxon>
        <taxon>Neopterygii</taxon>
        <taxon>Teleostei</taxon>
        <taxon>Neoteleostei</taxon>
        <taxon>Acanthomorphata</taxon>
        <taxon>Ovalentaria</taxon>
        <taxon>Atherinomorphae</taxon>
        <taxon>Beloniformes</taxon>
        <taxon>Adrianichthyidae</taxon>
        <taxon>Oryziinae</taxon>
        <taxon>Oryzias</taxon>
    </lineage>
</organism>
<accession>A0A3B3HWN6</accession>
<dbReference type="GeneTree" id="ENSGT01030000235041"/>
<dbReference type="PANTHER" id="PTHR45710:SF31">
    <property type="entry name" value="EARLY ACTIVATION ANTIGEN CD69"/>
    <property type="match status" value="1"/>
</dbReference>
<dbReference type="SUPFAM" id="SSF56436">
    <property type="entry name" value="C-type lectin-like"/>
    <property type="match status" value="1"/>
</dbReference>
<keyword evidence="2" id="KW-1185">Reference proteome</keyword>
<dbReference type="GO" id="GO:0006955">
    <property type="term" value="P:immune response"/>
    <property type="evidence" value="ECO:0000318"/>
    <property type="project" value="GO_Central"/>
</dbReference>
<dbReference type="Bgee" id="ENSORLG00000028644">
    <property type="expression patterns" value="Expressed in pharyngeal gill and 3 other cell types or tissues"/>
</dbReference>
<evidence type="ECO:0000313" key="2">
    <source>
        <dbReference type="Proteomes" id="UP000001038"/>
    </source>
</evidence>
<dbReference type="InterPro" id="IPR050828">
    <property type="entry name" value="C-type_lectin/matrix_domain"/>
</dbReference>
<dbReference type="GO" id="GO:0030246">
    <property type="term" value="F:carbohydrate binding"/>
    <property type="evidence" value="ECO:0000318"/>
    <property type="project" value="GO_Central"/>
</dbReference>
<dbReference type="GO" id="GO:0038187">
    <property type="term" value="F:pattern recognition receptor activity"/>
    <property type="evidence" value="ECO:0000318"/>
    <property type="project" value="GO_Central"/>
</dbReference>
<dbReference type="Ensembl" id="ENSORLT00000030622.1">
    <property type="protein sequence ID" value="ENSORLP00000036242.1"/>
    <property type="gene ID" value="ENSORLG00000028644.1"/>
</dbReference>
<dbReference type="InterPro" id="IPR016186">
    <property type="entry name" value="C-type_lectin-like/link_sf"/>
</dbReference>
<dbReference type="Gene3D" id="3.10.100.10">
    <property type="entry name" value="Mannose-Binding Protein A, subunit A"/>
    <property type="match status" value="1"/>
</dbReference>
<proteinExistence type="predicted"/>
<name>A0A3B3HWN6_ORYLA</name>
<evidence type="ECO:0000313" key="1">
    <source>
        <dbReference type="Ensembl" id="ENSORLP00000036242.1"/>
    </source>
</evidence>
<dbReference type="Proteomes" id="UP000001038">
    <property type="component" value="Chromosome 11"/>
</dbReference>
<reference evidence="1" key="2">
    <citation type="submission" date="2025-08" db="UniProtKB">
        <authorList>
            <consortium name="Ensembl"/>
        </authorList>
    </citation>
    <scope>IDENTIFICATION</scope>
    <source>
        <strain evidence="1">Hd-rR</strain>
    </source>
</reference>
<reference evidence="1 2" key="1">
    <citation type="journal article" date="2007" name="Nature">
        <title>The medaka draft genome and insights into vertebrate genome evolution.</title>
        <authorList>
            <person name="Kasahara M."/>
            <person name="Naruse K."/>
            <person name="Sasaki S."/>
            <person name="Nakatani Y."/>
            <person name="Qu W."/>
            <person name="Ahsan B."/>
            <person name="Yamada T."/>
            <person name="Nagayasu Y."/>
            <person name="Doi K."/>
            <person name="Kasai Y."/>
            <person name="Jindo T."/>
            <person name="Kobayashi D."/>
            <person name="Shimada A."/>
            <person name="Toyoda A."/>
            <person name="Kuroki Y."/>
            <person name="Fujiyama A."/>
            <person name="Sasaki T."/>
            <person name="Shimizu A."/>
            <person name="Asakawa S."/>
            <person name="Shimizu N."/>
            <person name="Hashimoto S."/>
            <person name="Yang J."/>
            <person name="Lee Y."/>
            <person name="Matsushima K."/>
            <person name="Sugano S."/>
            <person name="Sakaizumi M."/>
            <person name="Narita T."/>
            <person name="Ohishi K."/>
            <person name="Haga S."/>
            <person name="Ohta F."/>
            <person name="Nomoto H."/>
            <person name="Nogata K."/>
            <person name="Morishita T."/>
            <person name="Endo T."/>
            <person name="Shin-I T."/>
            <person name="Takeda H."/>
            <person name="Morishita S."/>
            <person name="Kohara Y."/>
        </authorList>
    </citation>
    <scope>NUCLEOTIDE SEQUENCE [LARGE SCALE GENOMIC DNA]</scope>
    <source>
        <strain evidence="1 2">Hd-rR</strain>
    </source>
</reference>
<sequence length="217" mass="25470">LNHSTVILIKMSLIESNKHRKKSFTISHILTTKCFIRACLDEHRADILEMVNVFRSVNEGINKTLWDEIKQLKNQIEGEKRLKTNGLYQFVWIMFTFELNSKQYLCLSVYEGKRCPDSWMRFGCSCYYKSTEKKTWNESRDFCQENGSDLVVVNSKEEQVGVFTLVPSSFLCLGFSTCIFHVYKALLSLYSHTRYSCTTKLHTVPRWCKEKEENNII</sequence>
<protein>
    <recommendedName>
        <fullName evidence="3">C-type lectin domain-containing protein</fullName>
    </recommendedName>
</protein>
<dbReference type="AlphaFoldDB" id="A0A3B3HWN6"/>
<dbReference type="InParanoid" id="A0A3B3HWN6"/>
<dbReference type="InterPro" id="IPR016187">
    <property type="entry name" value="CTDL_fold"/>
</dbReference>
<reference evidence="1" key="3">
    <citation type="submission" date="2025-09" db="UniProtKB">
        <authorList>
            <consortium name="Ensembl"/>
        </authorList>
    </citation>
    <scope>IDENTIFICATION</scope>
    <source>
        <strain evidence="1">Hd-rR</strain>
    </source>
</reference>
<dbReference type="GO" id="GO:0009897">
    <property type="term" value="C:external side of plasma membrane"/>
    <property type="evidence" value="ECO:0000318"/>
    <property type="project" value="GO_Central"/>
</dbReference>
<dbReference type="PANTHER" id="PTHR45710">
    <property type="entry name" value="C-TYPE LECTIN DOMAIN-CONTAINING PROTEIN 180"/>
    <property type="match status" value="1"/>
</dbReference>
<evidence type="ECO:0008006" key="3">
    <source>
        <dbReference type="Google" id="ProtNLM"/>
    </source>
</evidence>